<accession>A0A4R3L4H8</accession>
<organism evidence="4 5">
    <name type="scientific">Hazenella coriacea</name>
    <dbReference type="NCBI Taxonomy" id="1179467"/>
    <lineage>
        <taxon>Bacteria</taxon>
        <taxon>Bacillati</taxon>
        <taxon>Bacillota</taxon>
        <taxon>Bacilli</taxon>
        <taxon>Bacillales</taxon>
        <taxon>Thermoactinomycetaceae</taxon>
        <taxon>Hazenella</taxon>
    </lineage>
</organism>
<keyword evidence="2 4" id="KW-0808">Transferase</keyword>
<dbReference type="RefSeq" id="WP_131924661.1">
    <property type="nucleotide sequence ID" value="NZ_SMAG01000004.1"/>
</dbReference>
<keyword evidence="5" id="KW-1185">Reference proteome</keyword>
<comment type="caution">
    <text evidence="4">The sequence shown here is derived from an EMBL/GenBank/DDBJ whole genome shotgun (WGS) entry which is preliminary data.</text>
</comment>
<feature type="domain" description="Methyltransferase small" evidence="3">
    <location>
        <begin position="28"/>
        <end position="196"/>
    </location>
</feature>
<dbReference type="AlphaFoldDB" id="A0A4R3L4H8"/>
<reference evidence="4 5" key="1">
    <citation type="submission" date="2019-03" db="EMBL/GenBank/DDBJ databases">
        <title>Genomic Encyclopedia of Type Strains, Phase IV (KMG-IV): sequencing the most valuable type-strain genomes for metagenomic binning, comparative biology and taxonomic classification.</title>
        <authorList>
            <person name="Goeker M."/>
        </authorList>
    </citation>
    <scope>NUCLEOTIDE SEQUENCE [LARGE SCALE GENOMIC DNA]</scope>
    <source>
        <strain evidence="4 5">DSM 45707</strain>
    </source>
</reference>
<evidence type="ECO:0000313" key="4">
    <source>
        <dbReference type="EMBL" id="TCS94212.1"/>
    </source>
</evidence>
<keyword evidence="1 4" id="KW-0489">Methyltransferase</keyword>
<dbReference type="EMBL" id="SMAG01000004">
    <property type="protein sequence ID" value="TCS94212.1"/>
    <property type="molecule type" value="Genomic_DNA"/>
</dbReference>
<dbReference type="Pfam" id="PF05175">
    <property type="entry name" value="MTS"/>
    <property type="match status" value="1"/>
</dbReference>
<protein>
    <submittedName>
        <fullName evidence="4">16S rRNA (Guanine1207-N2)-methyltransferase</fullName>
    </submittedName>
</protein>
<dbReference type="InterPro" id="IPR029063">
    <property type="entry name" value="SAM-dependent_MTases_sf"/>
</dbReference>
<dbReference type="CDD" id="cd02440">
    <property type="entry name" value="AdoMet_MTases"/>
    <property type="match status" value="1"/>
</dbReference>
<evidence type="ECO:0000313" key="5">
    <source>
        <dbReference type="Proteomes" id="UP000294937"/>
    </source>
</evidence>
<dbReference type="PANTHER" id="PTHR47816:SF4">
    <property type="entry name" value="RIBOSOMAL RNA SMALL SUBUNIT METHYLTRANSFERASE C"/>
    <property type="match status" value="1"/>
</dbReference>
<dbReference type="InterPro" id="IPR046977">
    <property type="entry name" value="RsmC/RlmG"/>
</dbReference>
<gene>
    <name evidence="4" type="ORF">EDD58_10478</name>
</gene>
<sequence length="201" mass="22631">MSDHYYSPHPSSKSEERQFQAHLLNHSFTFQTDAGVFSKKGVDFGSRLLIETVEIGQRSKVLDLGCGYGPIGISVAYAHPQTQVVMVDVNDRAVELAAENAKRNQVSNRVKTLVSNGFKAISDKDFDHILFNPPIRVGKETIYRLFAEAKDHLTQNGSLWIVIRKQQGAQSAKKELEQIYSSVKTIEQKKGYWIIQAMNCD</sequence>
<dbReference type="OrthoDB" id="9764961at2"/>
<dbReference type="Gene3D" id="3.40.50.150">
    <property type="entry name" value="Vaccinia Virus protein VP39"/>
    <property type="match status" value="1"/>
</dbReference>
<dbReference type="GO" id="GO:0032259">
    <property type="term" value="P:methylation"/>
    <property type="evidence" value="ECO:0007669"/>
    <property type="project" value="UniProtKB-KW"/>
</dbReference>
<dbReference type="SUPFAM" id="SSF53335">
    <property type="entry name" value="S-adenosyl-L-methionine-dependent methyltransferases"/>
    <property type="match status" value="1"/>
</dbReference>
<dbReference type="GO" id="GO:0008757">
    <property type="term" value="F:S-adenosylmethionine-dependent methyltransferase activity"/>
    <property type="evidence" value="ECO:0007669"/>
    <property type="project" value="InterPro"/>
</dbReference>
<evidence type="ECO:0000256" key="2">
    <source>
        <dbReference type="ARBA" id="ARBA00022679"/>
    </source>
</evidence>
<evidence type="ECO:0000259" key="3">
    <source>
        <dbReference type="Pfam" id="PF05175"/>
    </source>
</evidence>
<dbReference type="Proteomes" id="UP000294937">
    <property type="component" value="Unassembled WGS sequence"/>
</dbReference>
<proteinExistence type="predicted"/>
<dbReference type="InterPro" id="IPR007848">
    <property type="entry name" value="Small_mtfrase_dom"/>
</dbReference>
<evidence type="ECO:0000256" key="1">
    <source>
        <dbReference type="ARBA" id="ARBA00022603"/>
    </source>
</evidence>
<dbReference type="PANTHER" id="PTHR47816">
    <property type="entry name" value="RIBOSOMAL RNA SMALL SUBUNIT METHYLTRANSFERASE C"/>
    <property type="match status" value="1"/>
</dbReference>
<name>A0A4R3L4H8_9BACL</name>